<evidence type="ECO:0000313" key="2">
    <source>
        <dbReference type="EMBL" id="MQM15164.1"/>
    </source>
</evidence>
<dbReference type="EMBL" id="NMUH01006395">
    <property type="protein sequence ID" value="MQM15164.1"/>
    <property type="molecule type" value="Genomic_DNA"/>
</dbReference>
<comment type="caution">
    <text evidence="2">The sequence shown here is derived from an EMBL/GenBank/DDBJ whole genome shotgun (WGS) entry which is preliminary data.</text>
</comment>
<dbReference type="Proteomes" id="UP000652761">
    <property type="component" value="Unassembled WGS sequence"/>
</dbReference>
<protein>
    <submittedName>
        <fullName evidence="2">Uncharacterized protein</fullName>
    </submittedName>
</protein>
<feature type="compositionally biased region" description="Polar residues" evidence="1">
    <location>
        <begin position="214"/>
        <end position="227"/>
    </location>
</feature>
<evidence type="ECO:0000313" key="3">
    <source>
        <dbReference type="Proteomes" id="UP000652761"/>
    </source>
</evidence>
<gene>
    <name evidence="2" type="ORF">Taro_048103</name>
</gene>
<keyword evidence="3" id="KW-1185">Reference proteome</keyword>
<feature type="region of interest" description="Disordered" evidence="1">
    <location>
        <begin position="423"/>
        <end position="469"/>
    </location>
</feature>
<proteinExistence type="predicted"/>
<organism evidence="2 3">
    <name type="scientific">Colocasia esculenta</name>
    <name type="common">Wild taro</name>
    <name type="synonym">Arum esculentum</name>
    <dbReference type="NCBI Taxonomy" id="4460"/>
    <lineage>
        <taxon>Eukaryota</taxon>
        <taxon>Viridiplantae</taxon>
        <taxon>Streptophyta</taxon>
        <taxon>Embryophyta</taxon>
        <taxon>Tracheophyta</taxon>
        <taxon>Spermatophyta</taxon>
        <taxon>Magnoliopsida</taxon>
        <taxon>Liliopsida</taxon>
        <taxon>Araceae</taxon>
        <taxon>Aroideae</taxon>
        <taxon>Colocasieae</taxon>
        <taxon>Colocasia</taxon>
    </lineage>
</organism>
<feature type="compositionally biased region" description="Basic residues" evidence="1">
    <location>
        <begin position="68"/>
        <end position="77"/>
    </location>
</feature>
<feature type="compositionally biased region" description="Basic and acidic residues" evidence="1">
    <location>
        <begin position="55"/>
        <end position="67"/>
    </location>
</feature>
<feature type="compositionally biased region" description="Polar residues" evidence="1">
    <location>
        <begin position="184"/>
        <end position="200"/>
    </location>
</feature>
<dbReference type="AlphaFoldDB" id="A0A843X7N4"/>
<accession>A0A843X7N4</accession>
<evidence type="ECO:0000256" key="1">
    <source>
        <dbReference type="SAM" id="MobiDB-lite"/>
    </source>
</evidence>
<feature type="compositionally biased region" description="Basic and acidic residues" evidence="1">
    <location>
        <begin position="314"/>
        <end position="329"/>
    </location>
</feature>
<feature type="region of interest" description="Disordered" evidence="1">
    <location>
        <begin position="47"/>
        <end position="102"/>
    </location>
</feature>
<feature type="region of interest" description="Disordered" evidence="1">
    <location>
        <begin position="183"/>
        <end position="231"/>
    </location>
</feature>
<dbReference type="OrthoDB" id="6768573at2759"/>
<feature type="compositionally biased region" description="Pro residues" evidence="1">
    <location>
        <begin position="423"/>
        <end position="432"/>
    </location>
</feature>
<feature type="compositionally biased region" description="Acidic residues" evidence="1">
    <location>
        <begin position="86"/>
        <end position="102"/>
    </location>
</feature>
<reference evidence="2" key="1">
    <citation type="submission" date="2017-07" db="EMBL/GenBank/DDBJ databases">
        <title>Taro Niue Genome Assembly and Annotation.</title>
        <authorList>
            <person name="Atibalentja N."/>
            <person name="Keating K."/>
            <person name="Fields C.J."/>
        </authorList>
    </citation>
    <scope>NUCLEOTIDE SEQUENCE</scope>
    <source>
        <strain evidence="2">Niue_2</strain>
        <tissue evidence="2">Leaf</tissue>
    </source>
</reference>
<feature type="compositionally biased region" description="Low complexity" evidence="1">
    <location>
        <begin position="549"/>
        <end position="569"/>
    </location>
</feature>
<feature type="compositionally biased region" description="Low complexity" evidence="1">
    <location>
        <begin position="577"/>
        <end position="593"/>
    </location>
</feature>
<feature type="region of interest" description="Disordered" evidence="1">
    <location>
        <begin position="483"/>
        <end position="608"/>
    </location>
</feature>
<name>A0A843X7N4_COLES</name>
<sequence length="634" mass="68334">MSYNDLIFEYLDKSKSSRVSASTSQYNVGQMEEKRTSRKIFSLHETRTHQGRLSKAQEKRVQKERQFQKTRRFKKKAMAAVWDNSSDSDSESSSSNEEEEEANLAFMANVDDKERFATVKTKLCGHKAVDVADLKKNGIHNIVAAMERMNWTKLATLSEAEAAAADISSSKIEDIPPELIEPVGQSSEVRPPTQGEQEQVSVDAGREDVAPGHNENSVLEETPTQGEQAVCDDPKGEVVASGHSGVQVRVAPVQEEQEAAVPTDIPMENTPVEGENLIEKEGQPQGESTENPLVNKFQEGVTASSSDSDEQDDHVDHEEPVARASEKGKGVASEIPLLTETPHQRTRQQRFVINLKPLMDRLDAQGEILCSVQSDITSIFMTQSSATKDMGMVKNAVRWLNKEIGSMKTLLLEILKEVRALAPPAPTPPAPQPSEVAEEEIARPSGPVSVEASGPLGPSIVEEDPAGPSRPVVVEQVAVVESAPTRPAEDLSGPTEPVVTEADHVRAEEEAAPEPPAPSPIQTPTPPSPPSSSTAPPAPTSFKQPLPRTISSPTPFPSQSSPSSISTTHIPPPPPASSSSGPSSSGPAVIPPSTSHSFLHPSTPPSFITIIPESAQIDAPYLRDIKDEFEEVIL</sequence>
<feature type="compositionally biased region" description="Pro residues" evidence="1">
    <location>
        <begin position="513"/>
        <end position="530"/>
    </location>
</feature>
<feature type="region of interest" description="Disordered" evidence="1">
    <location>
        <begin position="300"/>
        <end position="334"/>
    </location>
</feature>